<dbReference type="Proteomes" id="UP000187280">
    <property type="component" value="Unassembled WGS sequence"/>
</dbReference>
<feature type="chain" id="PRO_5010557497" evidence="1">
    <location>
        <begin position="20"/>
        <end position="116"/>
    </location>
</feature>
<dbReference type="RefSeq" id="WP_026743375.1">
    <property type="nucleotide sequence ID" value="NZ_FNQS01000005.1"/>
</dbReference>
<protein>
    <submittedName>
        <fullName evidence="2">Uncharacterized protein</fullName>
    </submittedName>
</protein>
<keyword evidence="1" id="KW-0732">Signal</keyword>
<organism evidence="2 3">
    <name type="scientific">Lonsdalea quercina</name>
    <dbReference type="NCBI Taxonomy" id="71657"/>
    <lineage>
        <taxon>Bacteria</taxon>
        <taxon>Pseudomonadati</taxon>
        <taxon>Pseudomonadota</taxon>
        <taxon>Gammaproteobacteria</taxon>
        <taxon>Enterobacterales</taxon>
        <taxon>Pectobacteriaceae</taxon>
        <taxon>Lonsdalea</taxon>
    </lineage>
</organism>
<evidence type="ECO:0000313" key="3">
    <source>
        <dbReference type="Proteomes" id="UP000187280"/>
    </source>
</evidence>
<proteinExistence type="predicted"/>
<feature type="signal peptide" evidence="1">
    <location>
        <begin position="1"/>
        <end position="19"/>
    </location>
</feature>
<sequence>MIKKVVFAAIVIFSSSVSAKTMKDFFSEHPALYENIYTRQAIKEQADGLAALDAMGEDTPITSLAKKQSQLIRDEGYNYAELALRDLVTYCDDQDLATLHRLREAECEILATESDK</sequence>
<evidence type="ECO:0000313" key="2">
    <source>
        <dbReference type="EMBL" id="SEA51741.1"/>
    </source>
</evidence>
<name>A0A1H4BUC1_9GAMM</name>
<accession>A0A1H4BUC1</accession>
<dbReference type="EMBL" id="FNQS01000005">
    <property type="protein sequence ID" value="SEA51741.1"/>
    <property type="molecule type" value="Genomic_DNA"/>
</dbReference>
<gene>
    <name evidence="2" type="ORF">SAMN02982996_01815</name>
</gene>
<evidence type="ECO:0000256" key="1">
    <source>
        <dbReference type="SAM" id="SignalP"/>
    </source>
</evidence>
<reference evidence="2 3" key="1">
    <citation type="submission" date="2016-10" db="EMBL/GenBank/DDBJ databases">
        <authorList>
            <person name="de Groot N.N."/>
        </authorList>
    </citation>
    <scope>NUCLEOTIDE SEQUENCE [LARGE SCALE GENOMIC DNA]</scope>
    <source>
        <strain evidence="2 3">ATCC 29281</strain>
    </source>
</reference>
<keyword evidence="3" id="KW-1185">Reference proteome</keyword>
<dbReference type="GeneID" id="97764691"/>
<dbReference type="AlphaFoldDB" id="A0A1H4BUC1"/>